<dbReference type="InterPro" id="IPR011006">
    <property type="entry name" value="CheY-like_superfamily"/>
</dbReference>
<dbReference type="InterPro" id="IPR011110">
    <property type="entry name" value="Reg_prop"/>
</dbReference>
<evidence type="ECO:0000259" key="14">
    <source>
        <dbReference type="PROSITE" id="PS01124"/>
    </source>
</evidence>
<dbReference type="SMART" id="SM00388">
    <property type="entry name" value="HisKA"/>
    <property type="match status" value="1"/>
</dbReference>
<proteinExistence type="predicted"/>
<dbReference type="InterPro" id="IPR036890">
    <property type="entry name" value="HATPase_C_sf"/>
</dbReference>
<organism evidence="17 18">
    <name type="scientific">Pedobacter aquae</name>
    <dbReference type="NCBI Taxonomy" id="2605747"/>
    <lineage>
        <taxon>Bacteria</taxon>
        <taxon>Pseudomonadati</taxon>
        <taxon>Bacteroidota</taxon>
        <taxon>Sphingobacteriia</taxon>
        <taxon>Sphingobacteriales</taxon>
        <taxon>Sphingobacteriaceae</taxon>
        <taxon>Pedobacter</taxon>
    </lineage>
</organism>
<keyword evidence="5" id="KW-0547">Nucleotide-binding</keyword>
<dbReference type="FunFam" id="1.10.287.130:FF:000045">
    <property type="entry name" value="Two-component system sensor histidine kinase/response regulator"/>
    <property type="match status" value="1"/>
</dbReference>
<dbReference type="Pfam" id="PF00072">
    <property type="entry name" value="Response_reg"/>
    <property type="match status" value="1"/>
</dbReference>
<dbReference type="InterPro" id="IPR036097">
    <property type="entry name" value="HisK_dim/P_sf"/>
</dbReference>
<dbReference type="SUPFAM" id="SSF55874">
    <property type="entry name" value="ATPase domain of HSP90 chaperone/DNA topoisomerase II/histidine kinase"/>
    <property type="match status" value="1"/>
</dbReference>
<dbReference type="GO" id="GO:0003700">
    <property type="term" value="F:DNA-binding transcription factor activity"/>
    <property type="evidence" value="ECO:0007669"/>
    <property type="project" value="InterPro"/>
</dbReference>
<dbReference type="Gene3D" id="3.30.565.10">
    <property type="entry name" value="Histidine kinase-like ATPase, C-terminal domain"/>
    <property type="match status" value="1"/>
</dbReference>
<dbReference type="InterPro" id="IPR005467">
    <property type="entry name" value="His_kinase_dom"/>
</dbReference>
<dbReference type="PANTHER" id="PTHR43547">
    <property type="entry name" value="TWO-COMPONENT HISTIDINE KINASE"/>
    <property type="match status" value="1"/>
</dbReference>
<dbReference type="Pfam" id="PF07495">
    <property type="entry name" value="Y_Y_Y"/>
    <property type="match status" value="1"/>
</dbReference>
<keyword evidence="13" id="KW-0472">Membrane</keyword>
<name>A0A5C0VI96_9SPHI</name>
<feature type="modified residue" description="4-aspartylphosphate" evidence="12">
    <location>
        <position position="1169"/>
    </location>
</feature>
<reference evidence="17 18" key="1">
    <citation type="submission" date="2019-08" db="EMBL/GenBank/DDBJ databases">
        <title>Pedobacter sp. nov., isolated from Han river, South Korea.</title>
        <authorList>
            <person name="Lee D.-H."/>
            <person name="Kim Y.-S."/>
            <person name="Hwang E.-M."/>
            <person name="Le Tran T.C."/>
            <person name="Cha C.-J."/>
        </authorList>
    </citation>
    <scope>NUCLEOTIDE SEQUENCE [LARGE SCALE GENOMIC DNA]</scope>
    <source>
        <strain evidence="17 18">CJ43</strain>
    </source>
</reference>
<dbReference type="Gene3D" id="1.10.287.130">
    <property type="match status" value="1"/>
</dbReference>
<dbReference type="SMART" id="SM00342">
    <property type="entry name" value="HTH_ARAC"/>
    <property type="match status" value="1"/>
</dbReference>
<dbReference type="InterPro" id="IPR013783">
    <property type="entry name" value="Ig-like_fold"/>
</dbReference>
<dbReference type="FunFam" id="1.10.10.60:FF:000284">
    <property type="entry name" value="Two-component system sensor histidine kinase/response regulator"/>
    <property type="match status" value="1"/>
</dbReference>
<evidence type="ECO:0000256" key="6">
    <source>
        <dbReference type="ARBA" id="ARBA00022777"/>
    </source>
</evidence>
<dbReference type="PROSITE" id="PS01124">
    <property type="entry name" value="HTH_ARAC_FAMILY_2"/>
    <property type="match status" value="1"/>
</dbReference>
<evidence type="ECO:0000256" key="5">
    <source>
        <dbReference type="ARBA" id="ARBA00022741"/>
    </source>
</evidence>
<dbReference type="SUPFAM" id="SSF52172">
    <property type="entry name" value="CheY-like"/>
    <property type="match status" value="1"/>
</dbReference>
<evidence type="ECO:0000256" key="7">
    <source>
        <dbReference type="ARBA" id="ARBA00022840"/>
    </source>
</evidence>
<gene>
    <name evidence="17" type="ORF">FYC62_06830</name>
</gene>
<dbReference type="InterPro" id="IPR015943">
    <property type="entry name" value="WD40/YVTN_repeat-like_dom_sf"/>
</dbReference>
<dbReference type="InterPro" id="IPR003661">
    <property type="entry name" value="HisK_dim/P_dom"/>
</dbReference>
<dbReference type="Gene3D" id="3.40.50.2300">
    <property type="match status" value="1"/>
</dbReference>
<dbReference type="SUPFAM" id="SSF47384">
    <property type="entry name" value="Homodimeric domain of signal transducing histidine kinase"/>
    <property type="match status" value="1"/>
</dbReference>
<accession>A0A5C0VI96</accession>
<feature type="transmembrane region" description="Helical" evidence="13">
    <location>
        <begin position="800"/>
        <end position="821"/>
    </location>
</feature>
<dbReference type="EMBL" id="CP043329">
    <property type="protein sequence ID" value="QEK51411.1"/>
    <property type="molecule type" value="Genomic_DNA"/>
</dbReference>
<dbReference type="FunFam" id="2.60.40.10:FF:000791">
    <property type="entry name" value="Two-component system sensor histidine kinase/response regulator"/>
    <property type="match status" value="1"/>
</dbReference>
<keyword evidence="10" id="KW-0238">DNA-binding</keyword>
<dbReference type="Pfam" id="PF12833">
    <property type="entry name" value="HTH_18"/>
    <property type="match status" value="1"/>
</dbReference>
<keyword evidence="6" id="KW-0418">Kinase</keyword>
<dbReference type="SUPFAM" id="SSF63829">
    <property type="entry name" value="Calcium-dependent phosphotriesterase"/>
    <property type="match status" value="3"/>
</dbReference>
<dbReference type="InterPro" id="IPR009057">
    <property type="entry name" value="Homeodomain-like_sf"/>
</dbReference>
<dbReference type="InterPro" id="IPR018062">
    <property type="entry name" value="HTH_AraC-typ_CS"/>
</dbReference>
<evidence type="ECO:0000256" key="1">
    <source>
        <dbReference type="ARBA" id="ARBA00000085"/>
    </source>
</evidence>
<dbReference type="PROSITE" id="PS50109">
    <property type="entry name" value="HIS_KIN"/>
    <property type="match status" value="1"/>
</dbReference>
<dbReference type="Gene3D" id="2.60.40.10">
    <property type="entry name" value="Immunoglobulins"/>
    <property type="match status" value="1"/>
</dbReference>
<evidence type="ECO:0000256" key="2">
    <source>
        <dbReference type="ARBA" id="ARBA00012438"/>
    </source>
</evidence>
<evidence type="ECO:0000256" key="3">
    <source>
        <dbReference type="ARBA" id="ARBA00022553"/>
    </source>
</evidence>
<dbReference type="Gene3D" id="2.130.10.10">
    <property type="entry name" value="YVTN repeat-like/Quinoprotein amine dehydrogenase"/>
    <property type="match status" value="4"/>
</dbReference>
<dbReference type="GO" id="GO:0043565">
    <property type="term" value="F:sequence-specific DNA binding"/>
    <property type="evidence" value="ECO:0007669"/>
    <property type="project" value="InterPro"/>
</dbReference>
<feature type="domain" description="Response regulatory" evidence="16">
    <location>
        <begin position="1121"/>
        <end position="1236"/>
    </location>
</feature>
<dbReference type="RefSeq" id="WP_149074421.1">
    <property type="nucleotide sequence ID" value="NZ_CP043329.1"/>
</dbReference>
<dbReference type="Pfam" id="PF00512">
    <property type="entry name" value="HisKA"/>
    <property type="match status" value="1"/>
</dbReference>
<keyword evidence="3 12" id="KW-0597">Phosphoprotein</keyword>
<dbReference type="PROSITE" id="PS00041">
    <property type="entry name" value="HTH_ARAC_FAMILY_1"/>
    <property type="match status" value="1"/>
</dbReference>
<dbReference type="SUPFAM" id="SSF46689">
    <property type="entry name" value="Homeodomain-like"/>
    <property type="match status" value="1"/>
</dbReference>
<evidence type="ECO:0000256" key="4">
    <source>
        <dbReference type="ARBA" id="ARBA00022679"/>
    </source>
</evidence>
<evidence type="ECO:0000256" key="8">
    <source>
        <dbReference type="ARBA" id="ARBA00023012"/>
    </source>
</evidence>
<dbReference type="GO" id="GO:0000155">
    <property type="term" value="F:phosphorelay sensor kinase activity"/>
    <property type="evidence" value="ECO:0007669"/>
    <property type="project" value="InterPro"/>
</dbReference>
<dbReference type="InterPro" id="IPR018060">
    <property type="entry name" value="HTH_AraC"/>
</dbReference>
<protein>
    <recommendedName>
        <fullName evidence="2">histidine kinase</fullName>
        <ecNumber evidence="2">2.7.13.3</ecNumber>
    </recommendedName>
</protein>
<dbReference type="CDD" id="cd00082">
    <property type="entry name" value="HisKA"/>
    <property type="match status" value="1"/>
</dbReference>
<dbReference type="SMART" id="SM00387">
    <property type="entry name" value="HATPase_c"/>
    <property type="match status" value="1"/>
</dbReference>
<feature type="domain" description="Histidine kinase" evidence="15">
    <location>
        <begin position="854"/>
        <end position="1075"/>
    </location>
</feature>
<dbReference type="PANTHER" id="PTHR43547:SF2">
    <property type="entry name" value="HYBRID SIGNAL TRANSDUCTION HISTIDINE KINASE C"/>
    <property type="match status" value="1"/>
</dbReference>
<evidence type="ECO:0000259" key="15">
    <source>
        <dbReference type="PROSITE" id="PS50109"/>
    </source>
</evidence>
<evidence type="ECO:0000256" key="12">
    <source>
        <dbReference type="PROSITE-ProRule" id="PRU00169"/>
    </source>
</evidence>
<keyword evidence="9" id="KW-0805">Transcription regulation</keyword>
<dbReference type="EC" id="2.7.13.3" evidence="2"/>
<dbReference type="InterPro" id="IPR001789">
    <property type="entry name" value="Sig_transdc_resp-reg_receiver"/>
</dbReference>
<keyword evidence="13" id="KW-1133">Transmembrane helix</keyword>
<dbReference type="Gene3D" id="1.10.10.60">
    <property type="entry name" value="Homeodomain-like"/>
    <property type="match status" value="1"/>
</dbReference>
<dbReference type="Pfam" id="PF02518">
    <property type="entry name" value="HATPase_c"/>
    <property type="match status" value="1"/>
</dbReference>
<dbReference type="PROSITE" id="PS50110">
    <property type="entry name" value="RESPONSE_REGULATORY"/>
    <property type="match status" value="1"/>
</dbReference>
<evidence type="ECO:0000256" key="11">
    <source>
        <dbReference type="ARBA" id="ARBA00023163"/>
    </source>
</evidence>
<keyword evidence="11" id="KW-0804">Transcription</keyword>
<dbReference type="PRINTS" id="PR00344">
    <property type="entry name" value="BCTRLSENSOR"/>
</dbReference>
<dbReference type="KEGG" id="pej:FYC62_06830"/>
<dbReference type="Pfam" id="PF07494">
    <property type="entry name" value="Reg_prop"/>
    <property type="match status" value="12"/>
</dbReference>
<dbReference type="InterPro" id="IPR004358">
    <property type="entry name" value="Sig_transdc_His_kin-like_C"/>
</dbReference>
<feature type="domain" description="HTH araC/xylS-type" evidence="14">
    <location>
        <begin position="1268"/>
        <end position="1367"/>
    </location>
</feature>
<evidence type="ECO:0000313" key="17">
    <source>
        <dbReference type="EMBL" id="QEK51411.1"/>
    </source>
</evidence>
<evidence type="ECO:0000259" key="16">
    <source>
        <dbReference type="PROSITE" id="PS50110"/>
    </source>
</evidence>
<dbReference type="SMART" id="SM00448">
    <property type="entry name" value="REC"/>
    <property type="match status" value="1"/>
</dbReference>
<dbReference type="InterPro" id="IPR011123">
    <property type="entry name" value="Y_Y_Y"/>
</dbReference>
<dbReference type="GO" id="GO:0005524">
    <property type="term" value="F:ATP binding"/>
    <property type="evidence" value="ECO:0007669"/>
    <property type="project" value="UniProtKB-KW"/>
</dbReference>
<evidence type="ECO:0000256" key="13">
    <source>
        <dbReference type="SAM" id="Phobius"/>
    </source>
</evidence>
<dbReference type="InterPro" id="IPR003594">
    <property type="entry name" value="HATPase_dom"/>
</dbReference>
<dbReference type="FunFam" id="3.30.565.10:FF:000037">
    <property type="entry name" value="Hybrid sensor histidine kinase/response regulator"/>
    <property type="match status" value="1"/>
</dbReference>
<sequence>MSKRSLLIVFLFCYAALAYGQLSFDHISISSGLSQSTVLSIYKDSRGYMWFGTRDCLNRYDGRSIKIYKNNPNDSSSISTNDYIYSIYEDSNKNLWIGTQDGLNRYIPESDSFERFKSNPKDRNSISDRIVLAIHQGKDGKLFFGTNYGLSILSSPKARNFKKLYQKDGLAGNIVYGLFEDSKKRVWIGTTTGLSVLTFKNNKPYLKSYFHQKGNINSISGNSIKTIAEDAEGNIWIGTETSGLNKFIESSQSFIRYQVKPLEKNSISSNNIRKIIKDRKGNLWIATMMGLNILNTKDMKFTLYRHDSENPNSLSDNSIKEIYEDDQGSIWLGTMFGGVNVKHPNTIPFTVEKHSKYRNSISSDIISVITADKSGNLWIGTEGQGLNYYDKASQRYTQFVNNPLNTSSLGHNTVKDIFTDSRGNIWIGLFQGGLDLYNPQTGVFKHYNPDPNNPKAISYGYVSSITEDKDGRLWVATSSKGINLFDRESQTFSVYDTSKNSKIKLSSSYIRKIFCDSKGNLWVGTAKGLNLIPYRSTKTIFFLKNAASKSALQSSHINDIVEDSKGQIWIGSHHGGLSLYVPENKSFITYSTESGVGSNNIISILEDKEGYLWVSTDRGLSKFDIQRKIFKNYTVADGLPANEFNYNSAFKDKNGKLYFGSYNGLVSFQPKEIEENKSIPKVVFSGLKLFNKPVGINSSDGLLEKDISFTEEIVFKANQNIFTIDFLALNYINPERNKYAYKLDGFEKDWNYVSTPSATYTNLPPGKYDFLVKASNNDGLWNPEATKLVIIIKPPFWKTWWAYLLYFIMASGLLFLVIRFFRRQARLETQLYYEHLNTQKIEELYQLKLDFFTRISHEIRTPLTLIFAPLENLIKQTTAQEGVNKQIVHIKNNAERLLRLITELLDFRKIETGNMKILVQQHNLVAFCQKVFNSFTSIAESRQIDFNFKSHQEQLPVFFDVNQMEKVLYNILSNAFKYTPDGGTIVLALADDENEIHITVEDNGIGISLADQKKIFTNFYQAKQSTHKKEGWGIGLALSKNIVEQHHGCISLMSQPETEQATGKTSFKVSLKKGQAHFTREEFAQEGDVLENQRVWLPEIDLYSQPFVEEEALPLQEKKYTILIVEDNDELRTFIKQSLDKYYHILESVNGLQAWELAIEQLPEIIISDVNMPVMDGFELCSKLKQEERTSHIPVILLTAMAANMHQIGGLEAGADIYLTKPFSIQVLELSVKNLLAGREALKERYSKQVMLMPRKLELESPDEKFLNKLMQLVEDNLEDPEFNVTSLVVEIGMSQTVLYKKIKALTDLSITDFIKSVRLKRAAQLLEDNQLSIAEIAYSVGFNDRKYFSKEFKKQFGKAPSDFVGGEV</sequence>
<keyword evidence="7" id="KW-0067">ATP-binding</keyword>
<evidence type="ECO:0000313" key="18">
    <source>
        <dbReference type="Proteomes" id="UP000323653"/>
    </source>
</evidence>
<keyword evidence="13" id="KW-0812">Transmembrane</keyword>
<keyword evidence="18" id="KW-1185">Reference proteome</keyword>
<comment type="catalytic activity">
    <reaction evidence="1">
        <text>ATP + protein L-histidine = ADP + protein N-phospho-L-histidine.</text>
        <dbReference type="EC" id="2.7.13.3"/>
    </reaction>
</comment>
<keyword evidence="4" id="KW-0808">Transferase</keyword>
<dbReference type="Proteomes" id="UP000323653">
    <property type="component" value="Chromosome"/>
</dbReference>
<evidence type="ECO:0000256" key="10">
    <source>
        <dbReference type="ARBA" id="ARBA00023125"/>
    </source>
</evidence>
<evidence type="ECO:0000256" key="9">
    <source>
        <dbReference type="ARBA" id="ARBA00023015"/>
    </source>
</evidence>
<keyword evidence="8" id="KW-0902">Two-component regulatory system</keyword>